<evidence type="ECO:0000256" key="1">
    <source>
        <dbReference type="ARBA" id="ARBA00004275"/>
    </source>
</evidence>
<keyword evidence="4" id="KW-0576">Peroxisome</keyword>
<comment type="subcellular location">
    <subcellularLocation>
        <location evidence="1">Peroxisome</location>
    </subcellularLocation>
</comment>
<dbReference type="InterPro" id="IPR000873">
    <property type="entry name" value="AMP-dep_synth/lig_dom"/>
</dbReference>
<evidence type="ECO:0000259" key="6">
    <source>
        <dbReference type="Pfam" id="PF13193"/>
    </source>
</evidence>
<feature type="domain" description="AMP-binding enzyme C-terminal" evidence="6">
    <location>
        <begin position="972"/>
        <end position="1050"/>
    </location>
</feature>
<evidence type="ECO:0000256" key="4">
    <source>
        <dbReference type="ARBA" id="ARBA00023140"/>
    </source>
</evidence>
<keyword evidence="3" id="KW-0436">Ligase</keyword>
<comment type="similarity">
    <text evidence="2">Belongs to the ATP-dependent AMP-binding enzyme family.</text>
</comment>
<feature type="domain" description="AMP-dependent synthetase/ligase" evidence="5">
    <location>
        <begin position="556"/>
        <end position="922"/>
    </location>
</feature>
<feature type="domain" description="AMP-binding enzyme C-terminal" evidence="6">
    <location>
        <begin position="450"/>
        <end position="528"/>
    </location>
</feature>
<gene>
    <name evidence="7" type="ORF">RN001_015001</name>
</gene>
<evidence type="ECO:0000313" key="8">
    <source>
        <dbReference type="Proteomes" id="UP001353858"/>
    </source>
</evidence>
<dbReference type="Gene3D" id="3.40.50.12780">
    <property type="entry name" value="N-terminal domain of ligase-like"/>
    <property type="match status" value="2"/>
</dbReference>
<dbReference type="InterPro" id="IPR042099">
    <property type="entry name" value="ANL_N_sf"/>
</dbReference>
<dbReference type="SUPFAM" id="SSF56801">
    <property type="entry name" value="Acetyl-CoA synthetase-like"/>
    <property type="match status" value="2"/>
</dbReference>
<dbReference type="AlphaFoldDB" id="A0AAN7SBU8"/>
<evidence type="ECO:0000259" key="5">
    <source>
        <dbReference type="Pfam" id="PF00501"/>
    </source>
</evidence>
<dbReference type="Pfam" id="PF13193">
    <property type="entry name" value="AMP-binding_C"/>
    <property type="match status" value="2"/>
</dbReference>
<protein>
    <submittedName>
        <fullName evidence="7">Uncharacterized protein</fullName>
    </submittedName>
</protein>
<dbReference type="InterPro" id="IPR020845">
    <property type="entry name" value="AMP-binding_CS"/>
</dbReference>
<dbReference type="EMBL" id="JARPUR010000007">
    <property type="protein sequence ID" value="KAK4872972.1"/>
    <property type="molecule type" value="Genomic_DNA"/>
</dbReference>
<dbReference type="Gene3D" id="3.30.300.30">
    <property type="match status" value="2"/>
</dbReference>
<dbReference type="GO" id="GO:0016405">
    <property type="term" value="F:CoA-ligase activity"/>
    <property type="evidence" value="ECO:0007669"/>
    <property type="project" value="TreeGrafter"/>
</dbReference>
<dbReference type="InterPro" id="IPR045851">
    <property type="entry name" value="AMP-bd_C_sf"/>
</dbReference>
<evidence type="ECO:0000256" key="3">
    <source>
        <dbReference type="ARBA" id="ARBA00022598"/>
    </source>
</evidence>
<dbReference type="Pfam" id="PF00501">
    <property type="entry name" value="AMP-binding"/>
    <property type="match status" value="2"/>
</dbReference>
<evidence type="ECO:0000313" key="7">
    <source>
        <dbReference type="EMBL" id="KAK4872972.1"/>
    </source>
</evidence>
<feature type="domain" description="AMP-dependent synthetase/ligase" evidence="5">
    <location>
        <begin position="50"/>
        <end position="400"/>
    </location>
</feature>
<accession>A0AAN7SBU8</accession>
<reference evidence="8" key="1">
    <citation type="submission" date="2023-01" db="EMBL/GenBank/DDBJ databases">
        <title>Key to firefly adult light organ development and bioluminescence: homeobox transcription factors regulate luciferase expression and transportation to peroxisome.</title>
        <authorList>
            <person name="Fu X."/>
        </authorList>
    </citation>
    <scope>NUCLEOTIDE SEQUENCE [LARGE SCALE GENOMIC DNA]</scope>
</reference>
<comment type="caution">
    <text evidence="7">The sequence shown here is derived from an EMBL/GenBank/DDBJ whole genome shotgun (WGS) entry which is preliminary data.</text>
</comment>
<dbReference type="GO" id="GO:0005777">
    <property type="term" value="C:peroxisome"/>
    <property type="evidence" value="ECO:0007669"/>
    <property type="project" value="UniProtKB-SubCell"/>
</dbReference>
<name>A0AAN7SBU8_9COLE</name>
<dbReference type="PANTHER" id="PTHR24096:SF149">
    <property type="entry name" value="AMP-BINDING DOMAIN-CONTAINING PROTEIN-RELATED"/>
    <property type="match status" value="1"/>
</dbReference>
<keyword evidence="8" id="KW-1185">Reference proteome</keyword>
<evidence type="ECO:0000256" key="2">
    <source>
        <dbReference type="ARBA" id="ARBA00006432"/>
    </source>
</evidence>
<proteinExistence type="inferred from homology"/>
<dbReference type="PANTHER" id="PTHR24096">
    <property type="entry name" value="LONG-CHAIN-FATTY-ACID--COA LIGASE"/>
    <property type="match status" value="1"/>
</dbReference>
<sequence>MALSIKPSYNNGIITTPNHHKYKLDSRGLGYEFFTSFMKYRTKTLQINGFTGEEDTYGSALQRSIRIALKLLEFGVTQDDVISTCSLNHINSCIPIFASLFIGVKSASLDYQIINKEAVLLIEQISPKVIFVDFESLPFIESILKQSNKTTIIVVFGETPNYINFFDLLLPNPREHDFKPVEMNETQTAFVFFTSGSNGMPKGVCLSHGELLEQITVALDLNEPFDRIWNFTTFYWCSSIYFWAISVIKGGCKILVPSYNDPNLLWKSITDYNPTFMFITPYELRWMCKYKSSDVIVDSIRTVSIGGGSLPDHELVKYRNLFSKAKVTPEYGSTEAGLILFFQTETEKDLEFYNKKIQSTGSVLNGISYKIVDVDTEEILGPYQKGELRLKTKAVFSAYYGADAADEFDSDGWFKTGDIFYYDDDYYFYFVERLKVMIKYQAWTISPKIVENVLMSREDISAVCVIGIEHREDDEHLMAVVELNNVHVIEKDFEKNLNQFVEEKLGDKFLLKGGVRIADKIPFTASAKPTYKNGIITTPDTHKYKPESRSVGYEFFTHLKKHGNKIVQIDALTGETDTCASVLQRSIRIALKLLEFGVTSNDTISTCSLNHINSCVPIFASLFIGVKSASFDFRMQDKEAVILMDEINPKIIFVDFQSLSFIESILKQSNRTPKIIVFGESPQYINFFDLLEPNPEEHKFKPTEIDEDRTAIIFFTSGSSGMPKGICLSHGVFLEQFAVFLDLNEPYDRISDESTFYWTCSILYWAVTIIKGGCKILMPTDDDPELVWKSISTYNPTYFFLTPCELRSIWKFKPDDVCVDGVKTIALTGGTLPEHELLKYRNFFPKSKVALHYGSTETGLVLFFQANTKKDTEFLKKKLKSTGSVLNGISYKIVDVNTEEILGPYQKGELRIKMKKMFSSYHNSDASEQFDSDGWFKTGDIMYYDEDYYFYCVEKLKTMIKYKGLTVSPKIIEGVLMQRDDISAACVIGIEHSEDDEHLMAVVELKNAHEIKDDFKEDVCQYVEKELGDKFVLHGGVEIVEKIPFTPSGKYDIRKLKLMFKKPQIIQ</sequence>
<dbReference type="PROSITE" id="PS00455">
    <property type="entry name" value="AMP_BINDING"/>
    <property type="match status" value="1"/>
</dbReference>
<organism evidence="7 8">
    <name type="scientific">Aquatica leii</name>
    <dbReference type="NCBI Taxonomy" id="1421715"/>
    <lineage>
        <taxon>Eukaryota</taxon>
        <taxon>Metazoa</taxon>
        <taxon>Ecdysozoa</taxon>
        <taxon>Arthropoda</taxon>
        <taxon>Hexapoda</taxon>
        <taxon>Insecta</taxon>
        <taxon>Pterygota</taxon>
        <taxon>Neoptera</taxon>
        <taxon>Endopterygota</taxon>
        <taxon>Coleoptera</taxon>
        <taxon>Polyphaga</taxon>
        <taxon>Elateriformia</taxon>
        <taxon>Elateroidea</taxon>
        <taxon>Lampyridae</taxon>
        <taxon>Luciolinae</taxon>
        <taxon>Aquatica</taxon>
    </lineage>
</organism>
<dbReference type="InterPro" id="IPR025110">
    <property type="entry name" value="AMP-bd_C"/>
</dbReference>
<dbReference type="Proteomes" id="UP001353858">
    <property type="component" value="Unassembled WGS sequence"/>
</dbReference>